<dbReference type="GeneID" id="5545392"/>
<reference evidence="1 2" key="1">
    <citation type="journal article" date="2007" name="Proc. Natl. Acad. Sci. U.S.A.">
        <title>Independent sorting-out of thousands of duplicated gene pairs in two yeast species descended from a whole-genome duplication.</title>
        <authorList>
            <person name="Scannell D.R."/>
            <person name="Frank A.C."/>
            <person name="Conant G.C."/>
            <person name="Byrne K.P."/>
            <person name="Woolfit M."/>
            <person name="Wolfe K.H."/>
        </authorList>
    </citation>
    <scope>NUCLEOTIDE SEQUENCE [LARGE SCALE GENOMIC DNA]</scope>
    <source>
        <strain evidence="2">ATCC 22028 / DSM 70294 / BCRC 21397 / CBS 2163 / NBRC 10782 / NRRL Y-8283 / UCD 57-17</strain>
    </source>
</reference>
<protein>
    <submittedName>
        <fullName evidence="1">Tkp4 protein</fullName>
    </submittedName>
</protein>
<evidence type="ECO:0000313" key="1">
    <source>
        <dbReference type="EMBL" id="EDO17190.1"/>
    </source>
</evidence>
<dbReference type="AlphaFoldDB" id="A7TKG8"/>
<dbReference type="FunCoup" id="A7TKG8">
    <property type="interactions" value="31"/>
</dbReference>
<dbReference type="InParanoid" id="A7TKG8"/>
<accession>A7TKG8</accession>
<name>A7TKG8_VANPO</name>
<dbReference type="eggNOG" id="ENOG502SXF7">
    <property type="taxonomic scope" value="Eukaryota"/>
</dbReference>
<sequence>MLYRLLCYKRRSELSLTDLSNRSTCLFNVYPLTLKLRAFTILTISCKPTGIFPILEVTTKKDEFDYYYEIKRKNQDITKFYCDLNTAKIDFNLYKIEDLHIWIKYFKQFLKRWKFTDITLPIQDIELSIEEDYIIKEAIYTSIDNHLKKFVDNEKTAIGIYDMLKTRYKYTYTPSVKNHMWKSILIDAFCSDINSLDNDLNSLVAIENYTLDNGKSPTVDNEFINRKIKKCLHNSLDGPVELLINADSLTVKNIDISPIKYIEYICNTIRCIRDRNDIYNIEIKLCNNCQSAFHSVRNCKFGSYLRQPETRSYDNRSKESGKTT</sequence>
<dbReference type="HOGENOM" id="CLU_858424_0_0_1"/>
<dbReference type="KEGG" id="vpo:Kpol_1035p2"/>
<dbReference type="EMBL" id="DS480408">
    <property type="protein sequence ID" value="EDO17190.1"/>
    <property type="molecule type" value="Genomic_DNA"/>
</dbReference>
<organism evidence="2">
    <name type="scientific">Vanderwaltozyma polyspora (strain ATCC 22028 / DSM 70294 / BCRC 21397 / CBS 2163 / NBRC 10782 / NRRL Y-8283 / UCD 57-17)</name>
    <name type="common">Kluyveromyces polysporus</name>
    <dbReference type="NCBI Taxonomy" id="436907"/>
    <lineage>
        <taxon>Eukaryota</taxon>
        <taxon>Fungi</taxon>
        <taxon>Dikarya</taxon>
        <taxon>Ascomycota</taxon>
        <taxon>Saccharomycotina</taxon>
        <taxon>Saccharomycetes</taxon>
        <taxon>Saccharomycetales</taxon>
        <taxon>Saccharomycetaceae</taxon>
        <taxon>Vanderwaltozyma</taxon>
    </lineage>
</organism>
<dbReference type="RefSeq" id="XP_001645048.1">
    <property type="nucleotide sequence ID" value="XM_001644998.1"/>
</dbReference>
<keyword evidence="2" id="KW-1185">Reference proteome</keyword>
<evidence type="ECO:0000313" key="2">
    <source>
        <dbReference type="Proteomes" id="UP000000267"/>
    </source>
</evidence>
<proteinExistence type="predicted"/>
<gene>
    <name evidence="1" type="ORF">Kpol_1035p2</name>
</gene>
<dbReference type="Proteomes" id="UP000000267">
    <property type="component" value="Unassembled WGS sequence"/>
</dbReference>
<dbReference type="PhylomeDB" id="A7TKG8"/>